<evidence type="ECO:0000313" key="1">
    <source>
        <dbReference type="EMBL" id="GAA3559813.1"/>
    </source>
</evidence>
<evidence type="ECO:0000313" key="2">
    <source>
        <dbReference type="Proteomes" id="UP001500767"/>
    </source>
</evidence>
<dbReference type="EMBL" id="BAAAYR010000001">
    <property type="protein sequence ID" value="GAA3559813.1"/>
    <property type="molecule type" value="Genomic_DNA"/>
</dbReference>
<proteinExistence type="predicted"/>
<comment type="caution">
    <text evidence="1">The sequence shown here is derived from an EMBL/GenBank/DDBJ whole genome shotgun (WGS) entry which is preliminary data.</text>
</comment>
<organism evidence="1 2">
    <name type="scientific">Microlunatus spumicola</name>
    <dbReference type="NCBI Taxonomy" id="81499"/>
    <lineage>
        <taxon>Bacteria</taxon>
        <taxon>Bacillati</taxon>
        <taxon>Actinomycetota</taxon>
        <taxon>Actinomycetes</taxon>
        <taxon>Propionibacteriales</taxon>
        <taxon>Propionibacteriaceae</taxon>
        <taxon>Microlunatus</taxon>
    </lineage>
</organism>
<sequence>MTTVDAGGRARRIVEKAPVLTELTFDDATVFPFELWLRGEHLRMDGSAVVVRLAQGTSTTDGCSELTFASTDVRWL</sequence>
<gene>
    <name evidence="1" type="ORF">GCM10022197_14120</name>
</gene>
<dbReference type="Proteomes" id="UP001500767">
    <property type="component" value="Unassembled WGS sequence"/>
</dbReference>
<dbReference type="RefSeq" id="WP_204911615.1">
    <property type="nucleotide sequence ID" value="NZ_BAAAYR010000001.1"/>
</dbReference>
<name>A0ABP6X119_9ACTN</name>
<accession>A0ABP6X119</accession>
<protein>
    <submittedName>
        <fullName evidence="1">Uncharacterized protein</fullName>
    </submittedName>
</protein>
<reference evidence="2" key="1">
    <citation type="journal article" date="2019" name="Int. J. Syst. Evol. Microbiol.">
        <title>The Global Catalogue of Microorganisms (GCM) 10K type strain sequencing project: providing services to taxonomists for standard genome sequencing and annotation.</title>
        <authorList>
            <consortium name="The Broad Institute Genomics Platform"/>
            <consortium name="The Broad Institute Genome Sequencing Center for Infectious Disease"/>
            <person name="Wu L."/>
            <person name="Ma J."/>
        </authorList>
    </citation>
    <scope>NUCLEOTIDE SEQUENCE [LARGE SCALE GENOMIC DNA]</scope>
    <source>
        <strain evidence="2">JCM 16540</strain>
    </source>
</reference>
<keyword evidence="2" id="KW-1185">Reference proteome</keyword>